<reference evidence="14 15" key="1">
    <citation type="journal article" date="2013" name="Genome Biol.">
        <title>Genome of Acanthamoeba castellanii highlights extensive lateral gene transfer and early evolution of tyrosine kinase signaling.</title>
        <authorList>
            <person name="Clarke M."/>
            <person name="Lohan A.J."/>
            <person name="Liu B."/>
            <person name="Lagkouvardos I."/>
            <person name="Roy S."/>
            <person name="Zafar N."/>
            <person name="Bertelli C."/>
            <person name="Schilde C."/>
            <person name="Kianianmomeni A."/>
            <person name="Burglin T.R."/>
            <person name="Frech C."/>
            <person name="Turcotte B."/>
            <person name="Kopec K.O."/>
            <person name="Synnott J.M."/>
            <person name="Choo C."/>
            <person name="Paponov I."/>
            <person name="Finkler A."/>
            <person name="Soon Heng Tan C."/>
            <person name="Hutchins A.P."/>
            <person name="Weinmeier T."/>
            <person name="Rattei T."/>
            <person name="Chu J.S."/>
            <person name="Gimenez G."/>
            <person name="Irimia M."/>
            <person name="Rigden D.J."/>
            <person name="Fitzpatrick D.A."/>
            <person name="Lorenzo-Morales J."/>
            <person name="Bateman A."/>
            <person name="Chiu C.H."/>
            <person name="Tang P."/>
            <person name="Hegemann P."/>
            <person name="Fromm H."/>
            <person name="Raoult D."/>
            <person name="Greub G."/>
            <person name="Miranda-Saavedra D."/>
            <person name="Chen N."/>
            <person name="Nash P."/>
            <person name="Ginger M.L."/>
            <person name="Horn M."/>
            <person name="Schaap P."/>
            <person name="Caler L."/>
            <person name="Loftus B."/>
        </authorList>
    </citation>
    <scope>NUCLEOTIDE SEQUENCE [LARGE SCALE GENOMIC DNA]</scope>
    <source>
        <strain evidence="14 15">Neff</strain>
    </source>
</reference>
<evidence type="ECO:0000256" key="2">
    <source>
        <dbReference type="ARBA" id="ARBA00010385"/>
    </source>
</evidence>
<keyword evidence="15" id="KW-1185">Reference proteome</keyword>
<comment type="pathway">
    <text evidence="1 10">Sulfur metabolism; glutathione biosynthesis; glutathione from L-cysteine and L-glutamate: step 2/2.</text>
</comment>
<dbReference type="GO" id="GO:0004363">
    <property type="term" value="F:glutathione synthase activity"/>
    <property type="evidence" value="ECO:0007669"/>
    <property type="project" value="UniProtKB-UniRule"/>
</dbReference>
<feature type="binding site" evidence="12">
    <location>
        <position position="123"/>
    </location>
    <ligand>
        <name>Mg(2+)</name>
        <dbReference type="ChEBI" id="CHEBI:18420"/>
    </ligand>
</feature>
<dbReference type="InterPro" id="IPR004887">
    <property type="entry name" value="GSH_synth_subst-bd"/>
</dbReference>
<dbReference type="Pfam" id="PF03917">
    <property type="entry name" value="GSH_synth_ATP"/>
    <property type="match status" value="1"/>
</dbReference>
<keyword evidence="7 10" id="KW-0547">Nucleotide-binding</keyword>
<feature type="binding site" evidence="11">
    <location>
        <position position="423"/>
    </location>
    <ligand>
        <name>ATP</name>
        <dbReference type="ChEBI" id="CHEBI:30616"/>
    </ligand>
</feature>
<dbReference type="Pfam" id="PF03199">
    <property type="entry name" value="GSH_synthase"/>
    <property type="match status" value="1"/>
</dbReference>
<sequence>MEDVAKAPKIDAKLLAEVVEESHAWAVAHGLVMGLPGGNAGEVVVALARDFNVLVHRASNDHAFICSSLESAARADSFTASLLAIYKKVYADGKRQAIELGLHRSDYMMHQQPEGPPIPLQVELNTISSAFACLSSNVAQMHRHASHFEVSDSTLPPNKSGYALADGMAKAWELYGDKNAVVVMMVQPGEKNSTDQRWLEYTLWDRHQIRMIRRSLKDLHNRGDGMTVAVTYFRAGYTPNDYPTQDEWQARELIERSNTVQCPSLAYHLVGAKKIQQVLSKDGVVERFFPDDAERVARLRKCFAGLYSLDEGESEEAIKDALTNPDDYVMKPQREGGGNNLYGEKLKHALTTMSAQERAAHILMQRIKPQPYEAYVYRRGESSLVQAICELGVFSVYVSKGDEEFINEDGGHLLRTKTASSDEGGVAAGFAVLDSPYLSAW</sequence>
<dbReference type="RefSeq" id="XP_004337625.1">
    <property type="nucleotide sequence ID" value="XM_004337577.1"/>
</dbReference>
<accession>L8GRT6</accession>
<name>L8GRT6_ACACF</name>
<feature type="binding site" evidence="11">
    <location>
        <position position="273"/>
    </location>
    <ligand>
        <name>ATP</name>
        <dbReference type="ChEBI" id="CHEBI:30616"/>
    </ligand>
</feature>
<evidence type="ECO:0000259" key="13">
    <source>
        <dbReference type="Pfam" id="PF03199"/>
    </source>
</evidence>
<dbReference type="NCBIfam" id="TIGR01986">
    <property type="entry name" value="glut_syn_euk"/>
    <property type="match status" value="1"/>
</dbReference>
<dbReference type="PANTHER" id="PTHR11130">
    <property type="entry name" value="GLUTATHIONE SYNTHETASE"/>
    <property type="match status" value="1"/>
</dbReference>
<dbReference type="PIRSF" id="PIRSF001558">
    <property type="entry name" value="GSHase"/>
    <property type="match status" value="1"/>
</dbReference>
<comment type="cofactor">
    <cofactor evidence="10 12">
        <name>Mg(2+)</name>
        <dbReference type="ChEBI" id="CHEBI:18420"/>
    </cofactor>
    <text evidence="10 12">Binds 1 Mg(2+) ion per subunit.</text>
</comment>
<evidence type="ECO:0000256" key="11">
    <source>
        <dbReference type="PIRSR" id="PIRSR001558-1"/>
    </source>
</evidence>
<comment type="subunit">
    <text evidence="3">Homodimer.</text>
</comment>
<gene>
    <name evidence="14" type="ORF">ACA1_164940</name>
</gene>
<dbReference type="STRING" id="1257118.L8GRT6"/>
<feature type="binding site" evidence="11">
    <location>
        <position position="417"/>
    </location>
    <ligand>
        <name>ATP</name>
        <dbReference type="ChEBI" id="CHEBI:30616"/>
    </ligand>
</feature>
<dbReference type="SUPFAM" id="SSF52440">
    <property type="entry name" value="PreATP-grasp domain"/>
    <property type="match status" value="1"/>
</dbReference>
<dbReference type="FunFam" id="3.30.1490.50:FF:000001">
    <property type="entry name" value="Glutathione synthetase"/>
    <property type="match status" value="1"/>
</dbReference>
<dbReference type="Gene3D" id="3.30.470.20">
    <property type="entry name" value="ATP-grasp fold, B domain"/>
    <property type="match status" value="1"/>
</dbReference>
<dbReference type="InterPro" id="IPR014049">
    <property type="entry name" value="Glutathione_synthase_N_euk"/>
</dbReference>
<feature type="binding site" evidence="11">
    <location>
        <position position="196"/>
    </location>
    <ligand>
        <name>substrate</name>
    </ligand>
</feature>
<evidence type="ECO:0000256" key="4">
    <source>
        <dbReference type="ARBA" id="ARBA00022598"/>
    </source>
</evidence>
<dbReference type="InterPro" id="IPR014709">
    <property type="entry name" value="Glutathione_synthase_C_euk"/>
</dbReference>
<dbReference type="Gene3D" id="3.30.1490.80">
    <property type="match status" value="1"/>
</dbReference>
<dbReference type="InterPro" id="IPR005615">
    <property type="entry name" value="Glutathione_synthase"/>
</dbReference>
<comment type="catalytic activity">
    <reaction evidence="10">
        <text>gamma-L-glutamyl-L-cysteine + glycine + ATP = glutathione + ADP + phosphate + H(+)</text>
        <dbReference type="Rhea" id="RHEA:13557"/>
        <dbReference type="ChEBI" id="CHEBI:15378"/>
        <dbReference type="ChEBI" id="CHEBI:30616"/>
        <dbReference type="ChEBI" id="CHEBI:43474"/>
        <dbReference type="ChEBI" id="CHEBI:57305"/>
        <dbReference type="ChEBI" id="CHEBI:57925"/>
        <dbReference type="ChEBI" id="CHEBI:58173"/>
        <dbReference type="ChEBI" id="CHEBI:456216"/>
        <dbReference type="EC" id="6.3.2.3"/>
    </reaction>
</comment>
<feature type="binding site" evidence="11">
    <location>
        <position position="104"/>
    </location>
    <ligand>
        <name>substrate</name>
    </ligand>
</feature>
<keyword evidence="4 10" id="KW-0436">Ligase</keyword>
<keyword evidence="9 10" id="KW-0460">Magnesium</keyword>
<dbReference type="EMBL" id="KB008026">
    <property type="protein sequence ID" value="ELR15612.1"/>
    <property type="molecule type" value="Genomic_DNA"/>
</dbReference>
<dbReference type="InterPro" id="IPR014042">
    <property type="entry name" value="Glutathione_synthase_a-hlx"/>
</dbReference>
<dbReference type="GO" id="GO:0005524">
    <property type="term" value="F:ATP binding"/>
    <property type="evidence" value="ECO:0007669"/>
    <property type="project" value="UniProtKB-UniRule"/>
</dbReference>
<dbReference type="Gene3D" id="3.30.1490.50">
    <property type="match status" value="1"/>
</dbReference>
<feature type="binding site" evidence="11">
    <location>
        <begin position="331"/>
        <end position="340"/>
    </location>
    <ligand>
        <name>ATP</name>
        <dbReference type="ChEBI" id="CHEBI:30616"/>
    </ligand>
</feature>
<feature type="binding site" evidence="11">
    <location>
        <position position="415"/>
    </location>
    <ligand>
        <name>substrate</name>
    </ligand>
</feature>
<dbReference type="Gene3D" id="1.10.1080.10">
    <property type="entry name" value="Glutathione Synthetase, Chain A, domain 3"/>
    <property type="match status" value="1"/>
</dbReference>
<keyword evidence="5 10" id="KW-0317">Glutathione biosynthesis</keyword>
<keyword evidence="8 10" id="KW-0067">ATP-binding</keyword>
<dbReference type="GeneID" id="14916245"/>
<feature type="binding site" evidence="12">
    <location>
        <position position="125"/>
    </location>
    <ligand>
        <name>Mg(2+)</name>
        <dbReference type="ChEBI" id="CHEBI:18420"/>
    </ligand>
</feature>
<evidence type="ECO:0000256" key="10">
    <source>
        <dbReference type="PIRNR" id="PIRNR001558"/>
    </source>
</evidence>
<feature type="binding site" evidence="11">
    <location>
        <position position="390"/>
    </location>
    <ligand>
        <name>ATP</name>
        <dbReference type="ChEBI" id="CHEBI:30616"/>
    </ligand>
</feature>
<comment type="similarity">
    <text evidence="2 10">Belongs to the eukaryotic GSH synthase family.</text>
</comment>
<evidence type="ECO:0000256" key="9">
    <source>
        <dbReference type="ARBA" id="ARBA00022842"/>
    </source>
</evidence>
<dbReference type="SMR" id="L8GRT6"/>
<dbReference type="OMA" id="FEAHKNM"/>
<keyword evidence="6 10" id="KW-0479">Metal-binding</keyword>
<dbReference type="OrthoDB" id="2020073at2759"/>
<dbReference type="GO" id="GO:0000287">
    <property type="term" value="F:magnesium ion binding"/>
    <property type="evidence" value="ECO:0007669"/>
    <property type="project" value="UniProtKB-UniRule"/>
</dbReference>
<feature type="binding site" evidence="11">
    <location>
        <position position="342"/>
    </location>
    <ligand>
        <name>ATP</name>
        <dbReference type="ChEBI" id="CHEBI:30616"/>
    </ligand>
</feature>
<dbReference type="AlphaFoldDB" id="L8GRT6"/>
<dbReference type="Proteomes" id="UP000011083">
    <property type="component" value="Unassembled WGS sequence"/>
</dbReference>
<dbReference type="UniPathway" id="UPA00142">
    <property type="reaction ID" value="UER00210"/>
</dbReference>
<dbReference type="VEuPathDB" id="AmoebaDB:ACA1_164940"/>
<dbReference type="Gene3D" id="3.40.50.1760">
    <property type="entry name" value="Glutathione synthase, substrate-binding domain superfamily, eukaryotic"/>
    <property type="match status" value="1"/>
</dbReference>
<evidence type="ECO:0000313" key="14">
    <source>
        <dbReference type="EMBL" id="ELR15612.1"/>
    </source>
</evidence>
<feature type="binding site" evidence="11">
    <location>
        <begin position="364"/>
        <end position="367"/>
    </location>
    <ligand>
        <name>ATP</name>
        <dbReference type="ChEBI" id="CHEBI:30616"/>
    </ligand>
</feature>
<protein>
    <recommendedName>
        <fullName evidence="10">Glutathione synthetase</fullName>
        <shortName evidence="10">GSH-S</shortName>
        <ecNumber evidence="10">6.3.2.3</ecNumber>
    </recommendedName>
</protein>
<dbReference type="PANTHER" id="PTHR11130:SF0">
    <property type="entry name" value="GLUTATHIONE SYNTHETASE"/>
    <property type="match status" value="1"/>
</dbReference>
<evidence type="ECO:0000256" key="8">
    <source>
        <dbReference type="ARBA" id="ARBA00022840"/>
    </source>
</evidence>
<organism evidence="14 15">
    <name type="scientific">Acanthamoeba castellanii (strain ATCC 30010 / Neff)</name>
    <dbReference type="NCBI Taxonomy" id="1257118"/>
    <lineage>
        <taxon>Eukaryota</taxon>
        <taxon>Amoebozoa</taxon>
        <taxon>Discosea</taxon>
        <taxon>Longamoebia</taxon>
        <taxon>Centramoebida</taxon>
        <taxon>Acanthamoebidae</taxon>
        <taxon>Acanthamoeba</taxon>
    </lineage>
</organism>
<evidence type="ECO:0000256" key="3">
    <source>
        <dbReference type="ARBA" id="ARBA00011738"/>
    </source>
</evidence>
<dbReference type="InterPro" id="IPR016185">
    <property type="entry name" value="PreATP-grasp_dom_sf"/>
</dbReference>
<dbReference type="SUPFAM" id="SSF56059">
    <property type="entry name" value="Glutathione synthetase ATP-binding domain-like"/>
    <property type="match status" value="1"/>
</dbReference>
<evidence type="ECO:0000256" key="5">
    <source>
        <dbReference type="ARBA" id="ARBA00022684"/>
    </source>
</evidence>
<dbReference type="EC" id="6.3.2.3" evidence="10"/>
<feature type="domain" description="Glutathione synthase substrate-binding" evidence="13">
    <location>
        <begin position="180"/>
        <end position="270"/>
    </location>
</feature>
<dbReference type="KEGG" id="acan:ACA1_164940"/>
<dbReference type="InterPro" id="IPR037013">
    <property type="entry name" value="GSH-S_sub-bd_sf"/>
</dbReference>
<feature type="binding site" evidence="12">
    <location>
        <position position="335"/>
    </location>
    <ligand>
        <name>Mg(2+)</name>
        <dbReference type="ChEBI" id="CHEBI:18420"/>
    </ligand>
</feature>
<proteinExistence type="inferred from homology"/>
<evidence type="ECO:0000256" key="1">
    <source>
        <dbReference type="ARBA" id="ARBA00004965"/>
    </source>
</evidence>
<dbReference type="GO" id="GO:0043295">
    <property type="term" value="F:glutathione binding"/>
    <property type="evidence" value="ECO:0007669"/>
    <property type="project" value="UniProtKB-UniRule"/>
</dbReference>
<evidence type="ECO:0000313" key="15">
    <source>
        <dbReference type="Proteomes" id="UP000011083"/>
    </source>
</evidence>
<evidence type="ECO:0000256" key="12">
    <source>
        <dbReference type="PIRSR" id="PIRSR001558-2"/>
    </source>
</evidence>
<evidence type="ECO:0000256" key="7">
    <source>
        <dbReference type="ARBA" id="ARBA00022741"/>
    </source>
</evidence>
<feature type="binding site" evidence="11">
    <location>
        <position position="123"/>
    </location>
    <ligand>
        <name>ATP</name>
        <dbReference type="ChEBI" id="CHEBI:30616"/>
    </ligand>
</feature>
<evidence type="ECO:0000256" key="6">
    <source>
        <dbReference type="ARBA" id="ARBA00022723"/>
    </source>
</evidence>
<dbReference type="GO" id="GO:0005829">
    <property type="term" value="C:cytosol"/>
    <property type="evidence" value="ECO:0007669"/>
    <property type="project" value="TreeGrafter"/>
</dbReference>